<dbReference type="Proteomes" id="UP000190541">
    <property type="component" value="Unassembled WGS sequence"/>
</dbReference>
<evidence type="ECO:0000313" key="2">
    <source>
        <dbReference type="Proteomes" id="UP000190541"/>
    </source>
</evidence>
<dbReference type="Gene3D" id="3.40.390.10">
    <property type="entry name" value="Collagenase (Catalytic Domain)"/>
    <property type="match status" value="1"/>
</dbReference>
<dbReference type="AlphaFoldDB" id="A0A1T5A3Y1"/>
<keyword evidence="2" id="KW-1185">Reference proteome</keyword>
<dbReference type="RefSeq" id="WP_079715273.1">
    <property type="nucleotide sequence ID" value="NZ_FUYS01000001.1"/>
</dbReference>
<organism evidence="1 2">
    <name type="scientific">Parapedobacter luteus</name>
    <dbReference type="NCBI Taxonomy" id="623280"/>
    <lineage>
        <taxon>Bacteria</taxon>
        <taxon>Pseudomonadati</taxon>
        <taxon>Bacteroidota</taxon>
        <taxon>Sphingobacteriia</taxon>
        <taxon>Sphingobacteriales</taxon>
        <taxon>Sphingobacteriaceae</taxon>
        <taxon>Parapedobacter</taxon>
    </lineage>
</organism>
<evidence type="ECO:0000313" key="1">
    <source>
        <dbReference type="EMBL" id="SKB29648.1"/>
    </source>
</evidence>
<dbReference type="EMBL" id="FUYS01000001">
    <property type="protein sequence ID" value="SKB29648.1"/>
    <property type="molecule type" value="Genomic_DNA"/>
</dbReference>
<dbReference type="InterPro" id="IPR024079">
    <property type="entry name" value="MetalloPept_cat_dom_sf"/>
</dbReference>
<proteinExistence type="predicted"/>
<reference evidence="1 2" key="1">
    <citation type="submission" date="2017-02" db="EMBL/GenBank/DDBJ databases">
        <authorList>
            <person name="Peterson S.W."/>
        </authorList>
    </citation>
    <scope>NUCLEOTIDE SEQUENCE [LARGE SCALE GENOMIC DNA]</scope>
    <source>
        <strain evidence="1 2">DSM 22899</strain>
    </source>
</reference>
<protein>
    <submittedName>
        <fullName evidence="1">Uncharacterized protein</fullName>
    </submittedName>
</protein>
<gene>
    <name evidence="1" type="ORF">SAMN05660226_00557</name>
</gene>
<accession>A0A1T5A3Y1</accession>
<dbReference type="OrthoDB" id="795675at2"/>
<dbReference type="GO" id="GO:0008237">
    <property type="term" value="F:metallopeptidase activity"/>
    <property type="evidence" value="ECO:0007669"/>
    <property type="project" value="InterPro"/>
</dbReference>
<name>A0A1T5A3Y1_9SPHI</name>
<dbReference type="STRING" id="623280.SAMN05660226_00557"/>
<sequence>MKRILLLFAIFILGFHFGYAQRTCGSIFNLDSIEKHAPHSYQRILQIEQHLQRYNEILSEDISRSVPEIIRIPVVVHVLHNGEPVGTGLNISMAQIESQIDALNEDFRRLNADASNTPSVFQPVASDVGIEFHLACIDPEGNPTNGVRSNKKTRAK</sequence>